<dbReference type="InterPro" id="IPR036693">
    <property type="entry name" value="TF_LuxR_autoind-bd_dom_sf"/>
</dbReference>
<keyword evidence="3" id="KW-0804">Transcription</keyword>
<dbReference type="GO" id="GO:0006355">
    <property type="term" value="P:regulation of DNA-templated transcription"/>
    <property type="evidence" value="ECO:0007669"/>
    <property type="project" value="InterPro"/>
</dbReference>
<dbReference type="InterPro" id="IPR036388">
    <property type="entry name" value="WH-like_DNA-bd_sf"/>
</dbReference>
<dbReference type="EMBL" id="PRDS01000013">
    <property type="protein sequence ID" value="PPB79496.1"/>
    <property type="molecule type" value="Genomic_DNA"/>
</dbReference>
<comment type="caution">
    <text evidence="5">The sequence shown here is derived from an EMBL/GenBank/DDBJ whole genome shotgun (WGS) entry which is preliminary data.</text>
</comment>
<dbReference type="Pfam" id="PF03472">
    <property type="entry name" value="Autoind_bind"/>
    <property type="match status" value="1"/>
</dbReference>
<dbReference type="InterPro" id="IPR005143">
    <property type="entry name" value="TF_LuxR_autoind-bd_dom"/>
</dbReference>
<gene>
    <name evidence="5" type="ORF">LV82_02862</name>
</gene>
<accession>A0A2S5JDC6</accession>
<evidence type="ECO:0000313" key="6">
    <source>
        <dbReference type="Proteomes" id="UP000239736"/>
    </source>
</evidence>
<dbReference type="PANTHER" id="PTHR44688">
    <property type="entry name" value="DNA-BINDING TRANSCRIPTIONAL ACTIVATOR DEVR_DOSR"/>
    <property type="match status" value="1"/>
</dbReference>
<reference evidence="5 6" key="1">
    <citation type="submission" date="2018-01" db="EMBL/GenBank/DDBJ databases">
        <title>Genomic Encyclopedia of Archaeal and Bacterial Type Strains, Phase II (KMG-II): from individual species to whole genera.</title>
        <authorList>
            <person name="Goeker M."/>
        </authorList>
    </citation>
    <scope>NUCLEOTIDE SEQUENCE [LARGE SCALE GENOMIC DNA]</scope>
    <source>
        <strain evidence="5 6">DSM 12048</strain>
    </source>
</reference>
<dbReference type="Proteomes" id="UP000239736">
    <property type="component" value="Unassembled WGS sequence"/>
</dbReference>
<dbReference type="GO" id="GO:0003677">
    <property type="term" value="F:DNA binding"/>
    <property type="evidence" value="ECO:0007669"/>
    <property type="project" value="UniProtKB-KW"/>
</dbReference>
<keyword evidence="1" id="KW-0805">Transcription regulation</keyword>
<dbReference type="SUPFAM" id="SSF46894">
    <property type="entry name" value="C-terminal effector domain of the bipartite response regulators"/>
    <property type="match status" value="1"/>
</dbReference>
<dbReference type="Gene3D" id="1.10.10.10">
    <property type="entry name" value="Winged helix-like DNA-binding domain superfamily/Winged helix DNA-binding domain"/>
    <property type="match status" value="1"/>
</dbReference>
<keyword evidence="2" id="KW-0238">DNA-binding</keyword>
<dbReference type="PROSITE" id="PS50043">
    <property type="entry name" value="HTH_LUXR_2"/>
    <property type="match status" value="1"/>
</dbReference>
<dbReference type="RefSeq" id="WP_104072789.1">
    <property type="nucleotide sequence ID" value="NZ_PRDS01000013.1"/>
</dbReference>
<name>A0A2S5JDC6_9RHOB</name>
<organism evidence="5 6">
    <name type="scientific">Albidovulum inexpectatum</name>
    <dbReference type="NCBI Taxonomy" id="196587"/>
    <lineage>
        <taxon>Bacteria</taxon>
        <taxon>Pseudomonadati</taxon>
        <taxon>Pseudomonadota</taxon>
        <taxon>Alphaproteobacteria</taxon>
        <taxon>Rhodobacterales</taxon>
        <taxon>Paracoccaceae</taxon>
        <taxon>Albidovulum</taxon>
    </lineage>
</organism>
<proteinExistence type="predicted"/>
<dbReference type="PRINTS" id="PR00038">
    <property type="entry name" value="HTHLUXR"/>
</dbReference>
<dbReference type="SUPFAM" id="SSF75516">
    <property type="entry name" value="Pheromone-binding domain of LuxR-like quorum-sensing transcription factors"/>
    <property type="match status" value="1"/>
</dbReference>
<evidence type="ECO:0000256" key="1">
    <source>
        <dbReference type="ARBA" id="ARBA00023015"/>
    </source>
</evidence>
<dbReference type="Pfam" id="PF00196">
    <property type="entry name" value="GerE"/>
    <property type="match status" value="1"/>
</dbReference>
<protein>
    <submittedName>
        <fullName evidence="5">LuxR family transcriptional regulator</fullName>
    </submittedName>
</protein>
<dbReference type="InterPro" id="IPR016032">
    <property type="entry name" value="Sig_transdc_resp-reg_C-effctor"/>
</dbReference>
<dbReference type="InterPro" id="IPR000792">
    <property type="entry name" value="Tscrpt_reg_LuxR_C"/>
</dbReference>
<evidence type="ECO:0000313" key="5">
    <source>
        <dbReference type="EMBL" id="PPB79496.1"/>
    </source>
</evidence>
<dbReference type="Gene3D" id="3.30.450.80">
    <property type="entry name" value="Transcription factor LuxR-like, autoinducer-binding domain"/>
    <property type="match status" value="1"/>
</dbReference>
<dbReference type="OrthoDB" id="3679796at2"/>
<evidence type="ECO:0000259" key="4">
    <source>
        <dbReference type="PROSITE" id="PS50043"/>
    </source>
</evidence>
<dbReference type="CDD" id="cd06170">
    <property type="entry name" value="LuxR_C_like"/>
    <property type="match status" value="1"/>
</dbReference>
<sequence length="261" mass="29376">MSENADLTRHIEAIFQAETIEAIWSLHVRKMARYGFDRLIYGLIYGLTRCPKARAFGVEDNLLMISNHDPGYIRDYVQSGLFIHAPMVRWAIENSGPCSWRMVQTLAPAETITPEQRKIADLNRRHGVGAGYTIGFRDHSLRAKGIIDLCASRGLTQDDVEKVWASHGTEITIINNSTHLRMASMPFASSRRALTDRQREVLEWVADGKTMQDIAEIMGVTPATVEKHLRLAREALKVETTAQAVLKASFQNQIFMVPLNA</sequence>
<keyword evidence="6" id="KW-1185">Reference proteome</keyword>
<feature type="domain" description="HTH luxR-type" evidence="4">
    <location>
        <begin position="187"/>
        <end position="252"/>
    </location>
</feature>
<dbReference type="AlphaFoldDB" id="A0A2S5JDC6"/>
<dbReference type="SMART" id="SM00421">
    <property type="entry name" value="HTH_LUXR"/>
    <property type="match status" value="1"/>
</dbReference>
<evidence type="ECO:0000256" key="3">
    <source>
        <dbReference type="ARBA" id="ARBA00023163"/>
    </source>
</evidence>
<dbReference type="PANTHER" id="PTHR44688:SF16">
    <property type="entry name" value="DNA-BINDING TRANSCRIPTIONAL ACTIVATOR DEVR_DOSR"/>
    <property type="match status" value="1"/>
</dbReference>
<evidence type="ECO:0000256" key="2">
    <source>
        <dbReference type="ARBA" id="ARBA00023125"/>
    </source>
</evidence>